<evidence type="ECO:0000313" key="3">
    <source>
        <dbReference type="EMBL" id="RIJ43534.1"/>
    </source>
</evidence>
<evidence type="ECO:0000313" key="4">
    <source>
        <dbReference type="Proteomes" id="UP000032604"/>
    </source>
</evidence>
<dbReference type="HOGENOM" id="CLU_2421667_0_0_11"/>
<accession>A0A0D5CIB8</accession>
<keyword evidence="1" id="KW-0472">Membrane</keyword>
<reference evidence="3 5" key="2">
    <citation type="submission" date="2018-08" db="EMBL/GenBank/DDBJ databases">
        <title>Genome Sequence of Clavibacter michiganensis Subspecies type strains, and the Atypical Peach-Colored Strains Isolated from Tomato.</title>
        <authorList>
            <person name="Osdaghi E."/>
            <person name="Portier P."/>
            <person name="Briand M."/>
            <person name="Jacques M.-A."/>
        </authorList>
    </citation>
    <scope>NUCLEOTIDE SEQUENCE [LARGE SCALE GENOMIC DNA]</scope>
    <source>
        <strain evidence="3 5">CFBP 6488</strain>
    </source>
</reference>
<name>A0A0D5CIB8_9MICO</name>
<dbReference type="AlphaFoldDB" id="A0A0D5CIB8"/>
<evidence type="ECO:0000256" key="1">
    <source>
        <dbReference type="SAM" id="Phobius"/>
    </source>
</evidence>
<dbReference type="Proteomes" id="UP000266634">
    <property type="component" value="Unassembled WGS sequence"/>
</dbReference>
<proteinExistence type="predicted"/>
<protein>
    <recommendedName>
        <fullName evidence="6">Integral membrane protein</fullName>
    </recommendedName>
</protein>
<gene>
    <name evidence="3" type="ORF">DZF93_06205</name>
    <name evidence="2" type="ORF">VO01_09825</name>
</gene>
<dbReference type="Proteomes" id="UP000032604">
    <property type="component" value="Chromosome"/>
</dbReference>
<dbReference type="KEGG" id="cmh:VO01_09825"/>
<feature type="transmembrane region" description="Helical" evidence="1">
    <location>
        <begin position="52"/>
        <end position="75"/>
    </location>
</feature>
<reference evidence="2 4" key="1">
    <citation type="journal article" date="2015" name="Genome Announc.">
        <title>Complete Genome Sequence of Clavibacter michiganensis subsp. insidiosus R1-1 Using PacBio Single-Molecule Real-Time Technology.</title>
        <authorList>
            <person name="Lu Y."/>
            <person name="Samac D.A."/>
            <person name="Glazebrook J."/>
            <person name="Ishimaru C.A."/>
        </authorList>
    </citation>
    <scope>NUCLEOTIDE SEQUENCE [LARGE SCALE GENOMIC DNA]</scope>
    <source>
        <strain evidence="2 4">R1-1</strain>
    </source>
</reference>
<dbReference type="PATRIC" id="fig|33014.5.peg.2032"/>
<evidence type="ECO:0008006" key="6">
    <source>
        <dbReference type="Google" id="ProtNLM"/>
    </source>
</evidence>
<keyword evidence="1" id="KW-0812">Transmembrane</keyword>
<dbReference type="EMBL" id="CP011043">
    <property type="protein sequence ID" value="AJW79388.1"/>
    <property type="molecule type" value="Genomic_DNA"/>
</dbReference>
<evidence type="ECO:0000313" key="5">
    <source>
        <dbReference type="Proteomes" id="UP000266634"/>
    </source>
</evidence>
<organism evidence="2 4">
    <name type="scientific">Clavibacter michiganensis subsp. insidiosus</name>
    <dbReference type="NCBI Taxonomy" id="33014"/>
    <lineage>
        <taxon>Bacteria</taxon>
        <taxon>Bacillati</taxon>
        <taxon>Actinomycetota</taxon>
        <taxon>Actinomycetes</taxon>
        <taxon>Micrococcales</taxon>
        <taxon>Microbacteriaceae</taxon>
        <taxon>Clavibacter</taxon>
    </lineage>
</organism>
<sequence>MLSALLIGAGMAAAVTAGLGYLTRYSMFDALYGEIDTSLYLRITGMTSFEKAAILCGLAAALIGLVVAVARSVALRRRRARGAARGGDRRE</sequence>
<evidence type="ECO:0000313" key="2">
    <source>
        <dbReference type="EMBL" id="AJW79388.1"/>
    </source>
</evidence>
<keyword evidence="1" id="KW-1133">Transmembrane helix</keyword>
<dbReference type="EMBL" id="QWEA01000173">
    <property type="protein sequence ID" value="RIJ43534.1"/>
    <property type="molecule type" value="Genomic_DNA"/>
</dbReference>